<feature type="domain" description="Solute-binding protein family 5" evidence="5">
    <location>
        <begin position="79"/>
        <end position="438"/>
    </location>
</feature>
<dbReference type="PANTHER" id="PTHR30290">
    <property type="entry name" value="PERIPLASMIC BINDING COMPONENT OF ABC TRANSPORTER"/>
    <property type="match status" value="1"/>
</dbReference>
<dbReference type="GO" id="GO:0043190">
    <property type="term" value="C:ATP-binding cassette (ABC) transporter complex"/>
    <property type="evidence" value="ECO:0007669"/>
    <property type="project" value="InterPro"/>
</dbReference>
<organism evidence="6 7">
    <name type="scientific">Nocardia stercoris</name>
    <dbReference type="NCBI Taxonomy" id="2483361"/>
    <lineage>
        <taxon>Bacteria</taxon>
        <taxon>Bacillati</taxon>
        <taxon>Actinomycetota</taxon>
        <taxon>Actinomycetes</taxon>
        <taxon>Mycobacteriales</taxon>
        <taxon>Nocardiaceae</taxon>
        <taxon>Nocardia</taxon>
    </lineage>
</organism>
<keyword evidence="2" id="KW-0813">Transport</keyword>
<gene>
    <name evidence="6" type="ORF">EBN03_18335</name>
</gene>
<comment type="similarity">
    <text evidence="1">Belongs to the bacterial solute-binding protein 5 family.</text>
</comment>
<dbReference type="AlphaFoldDB" id="A0A3M2L0V1"/>
<comment type="caution">
    <text evidence="6">The sequence shown here is derived from an EMBL/GenBank/DDBJ whole genome shotgun (WGS) entry which is preliminary data.</text>
</comment>
<dbReference type="SUPFAM" id="SSF53850">
    <property type="entry name" value="Periplasmic binding protein-like II"/>
    <property type="match status" value="1"/>
</dbReference>
<feature type="signal peptide" evidence="4">
    <location>
        <begin position="1"/>
        <end position="18"/>
    </location>
</feature>
<accession>A0A3M2L0V1</accession>
<evidence type="ECO:0000313" key="6">
    <source>
        <dbReference type="EMBL" id="RMI31322.1"/>
    </source>
</evidence>
<dbReference type="EMBL" id="RFFH01000007">
    <property type="protein sequence ID" value="RMI31322.1"/>
    <property type="molecule type" value="Genomic_DNA"/>
</dbReference>
<protein>
    <submittedName>
        <fullName evidence="6">ABC transporter substrate-binding protein</fullName>
    </submittedName>
</protein>
<dbReference type="Gene3D" id="3.10.105.10">
    <property type="entry name" value="Dipeptide-binding Protein, Domain 3"/>
    <property type="match status" value="1"/>
</dbReference>
<dbReference type="GO" id="GO:0042597">
    <property type="term" value="C:periplasmic space"/>
    <property type="evidence" value="ECO:0007669"/>
    <property type="project" value="UniProtKB-ARBA"/>
</dbReference>
<dbReference type="PANTHER" id="PTHR30290:SF9">
    <property type="entry name" value="OLIGOPEPTIDE-BINDING PROTEIN APPA"/>
    <property type="match status" value="1"/>
</dbReference>
<evidence type="ECO:0000259" key="5">
    <source>
        <dbReference type="Pfam" id="PF00496"/>
    </source>
</evidence>
<proteinExistence type="inferred from homology"/>
<dbReference type="RefSeq" id="WP_122189271.1">
    <property type="nucleotide sequence ID" value="NZ_RFFH01000007.1"/>
</dbReference>
<keyword evidence="3 4" id="KW-0732">Signal</keyword>
<dbReference type="GO" id="GO:1904680">
    <property type="term" value="F:peptide transmembrane transporter activity"/>
    <property type="evidence" value="ECO:0007669"/>
    <property type="project" value="TreeGrafter"/>
</dbReference>
<evidence type="ECO:0000256" key="3">
    <source>
        <dbReference type="ARBA" id="ARBA00022729"/>
    </source>
</evidence>
<evidence type="ECO:0000256" key="4">
    <source>
        <dbReference type="SAM" id="SignalP"/>
    </source>
</evidence>
<dbReference type="GO" id="GO:0015833">
    <property type="term" value="P:peptide transport"/>
    <property type="evidence" value="ECO:0007669"/>
    <property type="project" value="TreeGrafter"/>
</dbReference>
<dbReference type="InterPro" id="IPR039424">
    <property type="entry name" value="SBP_5"/>
</dbReference>
<dbReference type="Pfam" id="PF00496">
    <property type="entry name" value="SBP_bac_5"/>
    <property type="match status" value="1"/>
</dbReference>
<dbReference type="PIRSF" id="PIRSF002741">
    <property type="entry name" value="MppA"/>
    <property type="match status" value="1"/>
</dbReference>
<evidence type="ECO:0000256" key="1">
    <source>
        <dbReference type="ARBA" id="ARBA00005695"/>
    </source>
</evidence>
<evidence type="ECO:0000256" key="2">
    <source>
        <dbReference type="ARBA" id="ARBA00022448"/>
    </source>
</evidence>
<reference evidence="6 7" key="1">
    <citation type="submission" date="2018-10" db="EMBL/GenBank/DDBJ databases">
        <title>Isolation from cow dung.</title>
        <authorList>
            <person name="Ling L."/>
        </authorList>
    </citation>
    <scope>NUCLEOTIDE SEQUENCE [LARGE SCALE GENOMIC DNA]</scope>
    <source>
        <strain evidence="6 7">NEAU-LL90</strain>
    </source>
</reference>
<dbReference type="InterPro" id="IPR000914">
    <property type="entry name" value="SBP_5_dom"/>
</dbReference>
<feature type="chain" id="PRO_5018165925" evidence="4">
    <location>
        <begin position="19"/>
        <end position="533"/>
    </location>
</feature>
<dbReference type="OrthoDB" id="9046151at2"/>
<dbReference type="CDD" id="cd08492">
    <property type="entry name" value="PBP2_NikA_DppA_OppA_like_15"/>
    <property type="match status" value="1"/>
</dbReference>
<dbReference type="Proteomes" id="UP000279275">
    <property type="component" value="Unassembled WGS sequence"/>
</dbReference>
<dbReference type="Gene3D" id="3.40.190.10">
    <property type="entry name" value="Periplasmic binding protein-like II"/>
    <property type="match status" value="1"/>
</dbReference>
<keyword evidence="7" id="KW-1185">Reference proteome</keyword>
<dbReference type="PROSITE" id="PS51257">
    <property type="entry name" value="PROKAR_LIPOPROTEIN"/>
    <property type="match status" value="1"/>
</dbReference>
<name>A0A3M2L0V1_9NOCA</name>
<evidence type="ECO:0000313" key="7">
    <source>
        <dbReference type="Proteomes" id="UP000279275"/>
    </source>
</evidence>
<sequence length="533" mass="56315">MKRALALAAVAALTTALAACGGNTGETTGGTPHPGGTLRYGLSQAPTCPDPAQAGTNQTIYVDRQVVDSLTDQDPASGQPKPWLADSWQIGTDARSFTFHLRDGVTFGDGTPLTADSVGRTFDSIVRLGGAKAPLGASYLAGYTGSTVIDPHTVRVDFDRPNSQFLQATSTPQLGILADATTSKSAEDRCAAGAVVGSGPFTFADWKQGASATLAKRAGYAWGSAVFATTGEPYLDRIQFTVIPESGVRVGSVSSGQLDAASDVLPQDAAQVESAGGRVLNFTNPGIPFGLQPNVTRGPLRDPQVRKALQTAIDRKELVDTVLGPQFKTATSALASRTPGYVDHAADLTFDRARTTQTLDAAGWAPGPDGIRVKDGQRLSFSVLYASVFAGNQAILELVQQQLKKSGIELRLDQQAAAEYTARQNRKDYDALYYNTTRADGDILRTTFGLDQQNFNARGPIPDLDQVLGAELATTDAAQRAGLIARAQQSVLDNGLWIPTIELSQAIGTAGSVADLKFEASGRLQFHDAWLRQ</sequence>
<dbReference type="InterPro" id="IPR030678">
    <property type="entry name" value="Peptide/Ni-bd"/>
</dbReference>